<comment type="subunit">
    <text evidence="9">Homodimer.</text>
</comment>
<sequence>MKVKIQVDIRKLIERGDFRTLKMLLEDQDANVIYEMIEELETSEKAVVFRLLNKELAAEVFSKLEPDEQFELVKMLTDDEIKSIFKNMDPADRAELLDELPADVVTKLLSFLPKSEREQTIEVLNYPENSAGRLMSPYFIYVTKSMTVQQALEKVRKFGKDAETIYTIFVVEEDRTLIGTVKLEDLLFAEPDTLIEEVYTPDPIYVKTTTDQEEVAELMKKYDLNAIPVVDNDMRLVGIITIDDIVDVIDEEATEDIHKMAGMNVTTTSYFHTSPLVFIKNRLPWLVGLLLLESVNAFIVHGYEEVLAMIPIIAAFMTTMVDAGGNAGGQSSTLIIRSMALGDIELKDWWKVFLKELLVGSILGGVLGAVLFIRGFMISNNIMVNVSAAFSLFIIIIFANVVGAMLPFLGKLMKIDPAVMSGPLITTITDLTGIWIYFEVVTHMLGIKR</sequence>
<dbReference type="InterPro" id="IPR038076">
    <property type="entry name" value="MgtE_N_sf"/>
</dbReference>
<dbReference type="Pfam" id="PF03448">
    <property type="entry name" value="MgtE_N"/>
    <property type="match status" value="1"/>
</dbReference>
<dbReference type="RefSeq" id="WP_033191540.1">
    <property type="nucleotide sequence ID" value="NZ_CP014334.2"/>
</dbReference>
<dbReference type="AlphaFoldDB" id="A0AAI8CI15"/>
<dbReference type="GO" id="GO:0005886">
    <property type="term" value="C:plasma membrane"/>
    <property type="evidence" value="ECO:0007669"/>
    <property type="project" value="UniProtKB-SubCell"/>
</dbReference>
<evidence type="ECO:0000259" key="10">
    <source>
        <dbReference type="PROSITE" id="PS51371"/>
    </source>
</evidence>
<keyword evidence="6 9" id="KW-1133">Transmembrane helix</keyword>
<evidence type="ECO:0000313" key="12">
    <source>
        <dbReference type="Proteomes" id="UP000093740"/>
    </source>
</evidence>
<feature type="transmembrane region" description="Helical" evidence="9">
    <location>
        <begin position="382"/>
        <end position="406"/>
    </location>
</feature>
<evidence type="ECO:0000256" key="1">
    <source>
        <dbReference type="ARBA" id="ARBA00004141"/>
    </source>
</evidence>
<dbReference type="InterPro" id="IPR006669">
    <property type="entry name" value="MgtE_transporter"/>
</dbReference>
<dbReference type="Gene3D" id="3.10.580.10">
    <property type="entry name" value="CBS-domain"/>
    <property type="match status" value="1"/>
</dbReference>
<gene>
    <name evidence="11" type="primary">mgtE</name>
    <name evidence="11" type="ORF">NA23_00225</name>
</gene>
<feature type="domain" description="CBS" evidence="10">
    <location>
        <begin position="135"/>
        <end position="197"/>
    </location>
</feature>
<dbReference type="KEGG" id="fia:NA23_00225"/>
<name>A0AAI8CI15_FERIS</name>
<keyword evidence="3 9" id="KW-0813">Transport</keyword>
<dbReference type="SUPFAM" id="SSF158791">
    <property type="entry name" value="MgtE N-terminal domain-like"/>
    <property type="match status" value="1"/>
</dbReference>
<evidence type="ECO:0000256" key="6">
    <source>
        <dbReference type="ARBA" id="ARBA00022989"/>
    </source>
</evidence>
<comment type="caution">
    <text evidence="9">Lacks conserved residue(s) required for the propagation of feature annotation.</text>
</comment>
<dbReference type="EMBL" id="CP014334">
    <property type="protein sequence ID" value="AMW31924.1"/>
    <property type="molecule type" value="Genomic_DNA"/>
</dbReference>
<dbReference type="PANTHER" id="PTHR43773">
    <property type="entry name" value="MAGNESIUM TRANSPORTER MGTE"/>
    <property type="match status" value="1"/>
</dbReference>
<dbReference type="NCBIfam" id="TIGR00400">
    <property type="entry name" value="mgtE"/>
    <property type="match status" value="1"/>
</dbReference>
<comment type="function">
    <text evidence="9">Acts as a magnesium transporter.</text>
</comment>
<evidence type="ECO:0000256" key="3">
    <source>
        <dbReference type="ARBA" id="ARBA00022448"/>
    </source>
</evidence>
<dbReference type="GO" id="GO:0046872">
    <property type="term" value="F:metal ion binding"/>
    <property type="evidence" value="ECO:0007669"/>
    <property type="project" value="UniProtKB-KW"/>
</dbReference>
<feature type="transmembrane region" description="Helical" evidence="9">
    <location>
        <begin position="418"/>
        <end position="438"/>
    </location>
</feature>
<dbReference type="PANTHER" id="PTHR43773:SF1">
    <property type="entry name" value="MAGNESIUM TRANSPORTER MGTE"/>
    <property type="match status" value="1"/>
</dbReference>
<dbReference type="SMART" id="SM00924">
    <property type="entry name" value="MgtE_N"/>
    <property type="match status" value="1"/>
</dbReference>
<keyword evidence="9" id="KW-0479">Metal-binding</keyword>
<dbReference type="InterPro" id="IPR006668">
    <property type="entry name" value="Mg_transptr_MgtE_intracell_dom"/>
</dbReference>
<dbReference type="InterPro" id="IPR006667">
    <property type="entry name" value="SLC41_membr_dom"/>
</dbReference>
<comment type="similarity">
    <text evidence="2 9">Belongs to the SLC41A transporter family.</text>
</comment>
<dbReference type="Pfam" id="PF01769">
    <property type="entry name" value="MgtE"/>
    <property type="match status" value="1"/>
</dbReference>
<accession>A0AAI8CI15</accession>
<dbReference type="InterPro" id="IPR000644">
    <property type="entry name" value="CBS_dom"/>
</dbReference>
<dbReference type="CDD" id="cd04606">
    <property type="entry name" value="CBS_pair_Mg_transporter"/>
    <property type="match status" value="1"/>
</dbReference>
<keyword evidence="12" id="KW-1185">Reference proteome</keyword>
<dbReference type="Pfam" id="PF00571">
    <property type="entry name" value="CBS"/>
    <property type="match status" value="2"/>
</dbReference>
<dbReference type="Gene3D" id="1.10.357.20">
    <property type="entry name" value="SLC41 divalent cation transporters, integral membrane domain"/>
    <property type="match status" value="1"/>
</dbReference>
<reference evidence="11 12" key="1">
    <citation type="journal article" date="2015" name="Stand. Genomic Sci.">
        <title>Genome sequence of a native-feather degrading extremely thermophilic Eubacterium, Fervidobacterium islandicum AW-1.</title>
        <authorList>
            <person name="Lee Y.J."/>
            <person name="Jeong H."/>
            <person name="Park G.S."/>
            <person name="Kwak Y."/>
            <person name="Lee S.J."/>
            <person name="Lee S.J."/>
            <person name="Park M.K."/>
            <person name="Kim J.Y."/>
            <person name="Kang H.K."/>
            <person name="Shin J.H."/>
            <person name="Lee D.W."/>
        </authorList>
    </citation>
    <scope>NUCLEOTIDE SEQUENCE [LARGE SCALE GENOMIC DNA]</scope>
    <source>
        <strain evidence="11 12">AW-1</strain>
    </source>
</reference>
<dbReference type="Proteomes" id="UP000093740">
    <property type="component" value="Chromosome"/>
</dbReference>
<dbReference type="GO" id="GO:0015095">
    <property type="term" value="F:magnesium ion transmembrane transporter activity"/>
    <property type="evidence" value="ECO:0007669"/>
    <property type="project" value="UniProtKB-UniRule"/>
</dbReference>
<feature type="transmembrane region" description="Helical" evidence="9">
    <location>
        <begin position="357"/>
        <end position="376"/>
    </location>
</feature>
<protein>
    <recommendedName>
        <fullName evidence="9">Magnesium transporter MgtE</fullName>
    </recommendedName>
</protein>
<keyword evidence="7 9" id="KW-0472">Membrane</keyword>
<keyword evidence="8" id="KW-0129">CBS domain</keyword>
<evidence type="ECO:0000313" key="11">
    <source>
        <dbReference type="EMBL" id="AMW31924.1"/>
    </source>
</evidence>
<dbReference type="Gene3D" id="1.25.60.10">
    <property type="entry name" value="MgtE N-terminal domain-like"/>
    <property type="match status" value="1"/>
</dbReference>
<keyword evidence="4 9" id="KW-0812">Transmembrane</keyword>
<comment type="subcellular location">
    <subcellularLocation>
        <location evidence="9">Cell membrane</location>
        <topology evidence="9">Multi-pass membrane protein</topology>
    </subcellularLocation>
    <subcellularLocation>
        <location evidence="1">Membrane</location>
        <topology evidence="1">Multi-pass membrane protein</topology>
    </subcellularLocation>
</comment>
<evidence type="ECO:0000256" key="8">
    <source>
        <dbReference type="PROSITE-ProRule" id="PRU00703"/>
    </source>
</evidence>
<evidence type="ECO:0000256" key="5">
    <source>
        <dbReference type="ARBA" id="ARBA00022842"/>
    </source>
</evidence>
<organism evidence="11 12">
    <name type="scientific">Fervidobacterium islandicum</name>
    <dbReference type="NCBI Taxonomy" id="2423"/>
    <lineage>
        <taxon>Bacteria</taxon>
        <taxon>Thermotogati</taxon>
        <taxon>Thermotogota</taxon>
        <taxon>Thermotogae</taxon>
        <taxon>Thermotogales</taxon>
        <taxon>Fervidobacteriaceae</taxon>
        <taxon>Fervidobacterium</taxon>
    </lineage>
</organism>
<dbReference type="SUPFAM" id="SSF161093">
    <property type="entry name" value="MgtE membrane domain-like"/>
    <property type="match status" value="1"/>
</dbReference>
<dbReference type="SMART" id="SM00116">
    <property type="entry name" value="CBS"/>
    <property type="match status" value="2"/>
</dbReference>
<evidence type="ECO:0000256" key="2">
    <source>
        <dbReference type="ARBA" id="ARBA00009749"/>
    </source>
</evidence>
<dbReference type="PROSITE" id="PS51371">
    <property type="entry name" value="CBS"/>
    <property type="match status" value="2"/>
</dbReference>
<dbReference type="InterPro" id="IPR036739">
    <property type="entry name" value="SLC41_membr_dom_sf"/>
</dbReference>
<keyword evidence="9" id="KW-1003">Cell membrane</keyword>
<evidence type="ECO:0000256" key="4">
    <source>
        <dbReference type="ARBA" id="ARBA00022692"/>
    </source>
</evidence>
<dbReference type="InterPro" id="IPR046342">
    <property type="entry name" value="CBS_dom_sf"/>
</dbReference>
<evidence type="ECO:0000256" key="9">
    <source>
        <dbReference type="RuleBase" id="RU362011"/>
    </source>
</evidence>
<proteinExistence type="inferred from homology"/>
<evidence type="ECO:0000256" key="7">
    <source>
        <dbReference type="ARBA" id="ARBA00023136"/>
    </source>
</evidence>
<dbReference type="SUPFAM" id="SSF54631">
    <property type="entry name" value="CBS-domain pair"/>
    <property type="match status" value="1"/>
</dbReference>
<feature type="domain" description="CBS" evidence="10">
    <location>
        <begin position="199"/>
        <end position="255"/>
    </location>
</feature>
<keyword evidence="5 9" id="KW-0460">Magnesium</keyword>